<evidence type="ECO:0000313" key="11">
    <source>
        <dbReference type="Proteomes" id="UP000002320"/>
    </source>
</evidence>
<dbReference type="FunFam" id="2.40.10.10:FF:000054">
    <property type="entry name" value="Complement C1r subcomponent"/>
    <property type="match status" value="1"/>
</dbReference>
<dbReference type="Pfam" id="PF00089">
    <property type="entry name" value="Trypsin"/>
    <property type="match status" value="1"/>
</dbReference>
<keyword evidence="7" id="KW-0378">Hydrolase</keyword>
<dbReference type="AlphaFoldDB" id="B0XIV4"/>
<evidence type="ECO:0000256" key="6">
    <source>
        <dbReference type="ARBA" id="ARBA00024195"/>
    </source>
</evidence>
<dbReference type="EnsemblMetazoa" id="CPIJ019033-RA">
    <property type="protein sequence ID" value="CPIJ019033-PA"/>
    <property type="gene ID" value="CPIJ019033"/>
</dbReference>
<dbReference type="EMBL" id="DS233385">
    <property type="protein sequence ID" value="EDS29728.1"/>
    <property type="molecule type" value="Genomic_DNA"/>
</dbReference>
<evidence type="ECO:0000313" key="9">
    <source>
        <dbReference type="EMBL" id="EDS29728.1"/>
    </source>
</evidence>
<keyword evidence="4" id="KW-1015">Disulfide bond</keyword>
<feature type="domain" description="Peptidase S1" evidence="8">
    <location>
        <begin position="106"/>
        <end position="346"/>
    </location>
</feature>
<comment type="subcellular location">
    <subcellularLocation>
        <location evidence="1">Secreted</location>
    </subcellularLocation>
</comment>
<evidence type="ECO:0000313" key="10">
    <source>
        <dbReference type="EnsemblMetazoa" id="CPIJ019033-PA"/>
    </source>
</evidence>
<dbReference type="InParanoid" id="B0XIV4"/>
<dbReference type="STRING" id="7176.B0XIV4"/>
<dbReference type="Proteomes" id="UP000002320">
    <property type="component" value="Unassembled WGS sequence"/>
</dbReference>
<dbReference type="FunCoup" id="B0XIV4">
    <property type="interactions" value="10"/>
</dbReference>
<dbReference type="MEROPS" id="S01.A48"/>
<reference evidence="10" key="2">
    <citation type="submission" date="2021-02" db="UniProtKB">
        <authorList>
            <consortium name="EnsemblMetazoa"/>
        </authorList>
    </citation>
    <scope>IDENTIFICATION</scope>
    <source>
        <strain evidence="10">JHB</strain>
    </source>
</reference>
<dbReference type="InterPro" id="IPR001254">
    <property type="entry name" value="Trypsin_dom"/>
</dbReference>
<dbReference type="InterPro" id="IPR033116">
    <property type="entry name" value="TRYPSIN_SER"/>
</dbReference>
<dbReference type="SUPFAM" id="SSF50494">
    <property type="entry name" value="Trypsin-like serine proteases"/>
    <property type="match status" value="1"/>
</dbReference>
<dbReference type="eggNOG" id="KOG3627">
    <property type="taxonomic scope" value="Eukaryota"/>
</dbReference>
<dbReference type="GO" id="GO:0006508">
    <property type="term" value="P:proteolysis"/>
    <property type="evidence" value="ECO:0007669"/>
    <property type="project" value="UniProtKB-KW"/>
</dbReference>
<dbReference type="InterPro" id="IPR001314">
    <property type="entry name" value="Peptidase_S1A"/>
</dbReference>
<dbReference type="HOGENOM" id="CLU_006842_0_0_1"/>
<keyword evidence="5" id="KW-0325">Glycoprotein</keyword>
<organism>
    <name type="scientific">Culex quinquefasciatus</name>
    <name type="common">Southern house mosquito</name>
    <name type="synonym">Culex pungens</name>
    <dbReference type="NCBI Taxonomy" id="7176"/>
    <lineage>
        <taxon>Eukaryota</taxon>
        <taxon>Metazoa</taxon>
        <taxon>Ecdysozoa</taxon>
        <taxon>Arthropoda</taxon>
        <taxon>Hexapoda</taxon>
        <taxon>Insecta</taxon>
        <taxon>Pterygota</taxon>
        <taxon>Neoptera</taxon>
        <taxon>Endopterygota</taxon>
        <taxon>Diptera</taxon>
        <taxon>Nematocera</taxon>
        <taxon>Culicoidea</taxon>
        <taxon>Culicidae</taxon>
        <taxon>Culicinae</taxon>
        <taxon>Culicini</taxon>
        <taxon>Culex</taxon>
        <taxon>Culex</taxon>
    </lineage>
</organism>
<dbReference type="CDD" id="cd00190">
    <property type="entry name" value="Tryp_SPc"/>
    <property type="match status" value="1"/>
</dbReference>
<keyword evidence="7" id="KW-0720">Serine protease</keyword>
<evidence type="ECO:0000256" key="1">
    <source>
        <dbReference type="ARBA" id="ARBA00004613"/>
    </source>
</evidence>
<dbReference type="GO" id="GO:0004252">
    <property type="term" value="F:serine-type endopeptidase activity"/>
    <property type="evidence" value="ECO:0007669"/>
    <property type="project" value="InterPro"/>
</dbReference>
<dbReference type="PROSITE" id="PS50240">
    <property type="entry name" value="TRYPSIN_DOM"/>
    <property type="match status" value="1"/>
</dbReference>
<accession>B0XIV4</accession>
<dbReference type="PRINTS" id="PR00722">
    <property type="entry name" value="CHYMOTRYPSIN"/>
</dbReference>
<evidence type="ECO:0000256" key="3">
    <source>
        <dbReference type="ARBA" id="ARBA00022729"/>
    </source>
</evidence>
<evidence type="ECO:0000259" key="8">
    <source>
        <dbReference type="PROSITE" id="PS50240"/>
    </source>
</evidence>
<dbReference type="OMA" id="QFRCGES"/>
<evidence type="ECO:0000256" key="7">
    <source>
        <dbReference type="RuleBase" id="RU363034"/>
    </source>
</evidence>
<dbReference type="PROSITE" id="PS00135">
    <property type="entry name" value="TRYPSIN_SER"/>
    <property type="match status" value="1"/>
</dbReference>
<keyword evidence="7" id="KW-0645">Protease</keyword>
<keyword evidence="3" id="KW-0732">Signal</keyword>
<keyword evidence="11" id="KW-1185">Reference proteome</keyword>
<dbReference type="SMART" id="SM00020">
    <property type="entry name" value="Tryp_SPc"/>
    <property type="match status" value="1"/>
</dbReference>
<dbReference type="GO" id="GO:0005576">
    <property type="term" value="C:extracellular region"/>
    <property type="evidence" value="ECO:0007669"/>
    <property type="project" value="UniProtKB-SubCell"/>
</dbReference>
<dbReference type="InterPro" id="IPR018114">
    <property type="entry name" value="TRYPSIN_HIS"/>
</dbReference>
<evidence type="ECO:0000256" key="2">
    <source>
        <dbReference type="ARBA" id="ARBA00022525"/>
    </source>
</evidence>
<evidence type="ECO:0000256" key="5">
    <source>
        <dbReference type="ARBA" id="ARBA00023180"/>
    </source>
</evidence>
<dbReference type="VEuPathDB" id="VectorBase:CPIJ019033"/>
<name>B0XIV4_CULQU</name>
<reference evidence="9" key="1">
    <citation type="submission" date="2007-03" db="EMBL/GenBank/DDBJ databases">
        <title>Annotation of Culex pipiens quinquefasciatus.</title>
        <authorList>
            <consortium name="The Broad Institute Genome Sequencing Platform"/>
            <person name="Atkinson P.W."/>
            <person name="Hemingway J."/>
            <person name="Christensen B.M."/>
            <person name="Higgs S."/>
            <person name="Kodira C."/>
            <person name="Hannick L."/>
            <person name="Megy K."/>
            <person name="O'Leary S."/>
            <person name="Pearson M."/>
            <person name="Haas B.J."/>
            <person name="Mauceli E."/>
            <person name="Wortman J.R."/>
            <person name="Lee N.H."/>
            <person name="Guigo R."/>
            <person name="Stanke M."/>
            <person name="Alvarado L."/>
            <person name="Amedeo P."/>
            <person name="Antoine C.H."/>
            <person name="Arensburger P."/>
            <person name="Bidwell S.L."/>
            <person name="Crawford M."/>
            <person name="Camaro F."/>
            <person name="Devon K."/>
            <person name="Engels R."/>
            <person name="Hammond M."/>
            <person name="Howarth C."/>
            <person name="Koehrsen M."/>
            <person name="Lawson D."/>
            <person name="Montgomery P."/>
            <person name="Nene V."/>
            <person name="Nusbaum C."/>
            <person name="Puiu D."/>
            <person name="Romero-Severson J."/>
            <person name="Severson D.W."/>
            <person name="Shumway M."/>
            <person name="Sisk P."/>
            <person name="Stolte C."/>
            <person name="Zeng Q."/>
            <person name="Eisenstadt E."/>
            <person name="Fraser-Liggett C."/>
            <person name="Strausberg R."/>
            <person name="Galagan J."/>
            <person name="Birren B."/>
            <person name="Collins F.H."/>
        </authorList>
    </citation>
    <scope>NUCLEOTIDE SEQUENCE [LARGE SCALE GENOMIC DNA]</scope>
    <source>
        <strain evidence="9">JHB</strain>
    </source>
</reference>
<dbReference type="PROSITE" id="PS00134">
    <property type="entry name" value="TRYPSIN_HIS"/>
    <property type="match status" value="1"/>
</dbReference>
<dbReference type="PANTHER" id="PTHR24252:SF7">
    <property type="entry name" value="HYALIN"/>
    <property type="match status" value="1"/>
</dbReference>
<keyword evidence="2" id="KW-0964">Secreted</keyword>
<dbReference type="OrthoDB" id="10004439at2759"/>
<dbReference type="PANTHER" id="PTHR24252">
    <property type="entry name" value="ACROSIN-RELATED"/>
    <property type="match status" value="1"/>
</dbReference>
<comment type="similarity">
    <text evidence="6">Belongs to the peptidase S1 family. CLIP subfamily.</text>
</comment>
<proteinExistence type="inferred from homology"/>
<dbReference type="VEuPathDB" id="VectorBase:CQUJHB005669"/>
<gene>
    <name evidence="10" type="primary">6053503</name>
    <name evidence="9" type="ORF">CpipJ_CPIJ019033</name>
</gene>
<dbReference type="KEGG" id="cqu:CpipJ_CPIJ019033"/>
<sequence length="351" mass="38830">MRAKSRKITQLRTISNRAPENAFRRRGVEKCQPSIFHLLAEVVDNPRNTSSSTISRRLVVVVVRCHGNRDGPELPLWKAPGGCRIEGPFTICNLQFAICNLGNDLIVNGEEAAEGEFPHQAVLGYASNETDNVGGYQFRCGESLISERFVLTAAHCGPPQVVRLGVFDLREVGDGLIFDVAAFYKLPNYSMNASYDDIALVRITRDVSFTSHVRPACLWTNTALNLTTVIATGFGNLDFAYESSNHLMKVRLQIKERESCVKKFKFQRKFRLGIQNKQLCIGSQQNGTDTCQGDSGGPIQTITDPRSCMYHVVGVTSTGASCGGGKADNVYIQVASYLDWIERIVWLGERA</sequence>
<dbReference type="Gene3D" id="2.40.10.10">
    <property type="entry name" value="Trypsin-like serine proteases"/>
    <property type="match status" value="1"/>
</dbReference>
<protein>
    <recommendedName>
        <fullName evidence="8">Peptidase S1 domain-containing protein</fullName>
    </recommendedName>
</protein>
<dbReference type="InterPro" id="IPR043504">
    <property type="entry name" value="Peptidase_S1_PA_chymotrypsin"/>
</dbReference>
<dbReference type="InterPro" id="IPR009003">
    <property type="entry name" value="Peptidase_S1_PA"/>
</dbReference>
<evidence type="ECO:0000256" key="4">
    <source>
        <dbReference type="ARBA" id="ARBA00023157"/>
    </source>
</evidence>